<keyword evidence="1" id="KW-0596">Phosphopantetheine</keyword>
<dbReference type="InterPro" id="IPR000873">
    <property type="entry name" value="AMP-dep_synth/lig_dom"/>
</dbReference>
<gene>
    <name evidence="4" type="ORF">N7509_010150</name>
</gene>
<evidence type="ECO:0000256" key="1">
    <source>
        <dbReference type="ARBA" id="ARBA00022450"/>
    </source>
</evidence>
<dbReference type="Gene3D" id="3.40.50.12780">
    <property type="entry name" value="N-terminal domain of ligase-like"/>
    <property type="match status" value="1"/>
</dbReference>
<dbReference type="Proteomes" id="UP001147747">
    <property type="component" value="Unassembled WGS sequence"/>
</dbReference>
<dbReference type="PROSITE" id="PS00455">
    <property type="entry name" value="AMP_BINDING"/>
    <property type="match status" value="1"/>
</dbReference>
<evidence type="ECO:0000259" key="3">
    <source>
        <dbReference type="Pfam" id="PF00501"/>
    </source>
</evidence>
<comment type="caution">
    <text evidence="4">The sequence shown here is derived from an EMBL/GenBank/DDBJ whole genome shotgun (WGS) entry which is preliminary data.</text>
</comment>
<dbReference type="PANTHER" id="PTHR43439:SF2">
    <property type="entry name" value="ENZYME, PUTATIVE (JCVI)-RELATED"/>
    <property type="match status" value="1"/>
</dbReference>
<dbReference type="InterPro" id="IPR051414">
    <property type="entry name" value="Adenylate-forming_Reductase"/>
</dbReference>
<accession>A0A9W9VQX4</accession>
<dbReference type="AlphaFoldDB" id="A0A9W9VQX4"/>
<dbReference type="GeneID" id="81373767"/>
<dbReference type="PANTHER" id="PTHR43439">
    <property type="entry name" value="PHENYLACETATE-COENZYME A LIGASE"/>
    <property type="match status" value="1"/>
</dbReference>
<dbReference type="SUPFAM" id="SSF56801">
    <property type="entry name" value="Acetyl-CoA synthetase-like"/>
    <property type="match status" value="1"/>
</dbReference>
<evidence type="ECO:0000313" key="5">
    <source>
        <dbReference type="Proteomes" id="UP001147747"/>
    </source>
</evidence>
<dbReference type="OrthoDB" id="429813at2759"/>
<proteinExistence type="predicted"/>
<reference evidence="4" key="2">
    <citation type="journal article" date="2023" name="IMA Fungus">
        <title>Comparative genomic study of the Penicillium genus elucidates a diverse pangenome and 15 lateral gene transfer events.</title>
        <authorList>
            <person name="Petersen C."/>
            <person name="Sorensen T."/>
            <person name="Nielsen M.R."/>
            <person name="Sondergaard T.E."/>
            <person name="Sorensen J.L."/>
            <person name="Fitzpatrick D.A."/>
            <person name="Frisvad J.C."/>
            <person name="Nielsen K.L."/>
        </authorList>
    </citation>
    <scope>NUCLEOTIDE SEQUENCE</scope>
    <source>
        <strain evidence="4">IBT 29677</strain>
    </source>
</reference>
<keyword evidence="5" id="KW-1185">Reference proteome</keyword>
<protein>
    <submittedName>
        <fullName evidence="4">NRPS-like enzyme</fullName>
    </submittedName>
</protein>
<dbReference type="RefSeq" id="XP_056485407.1">
    <property type="nucleotide sequence ID" value="XM_056634787.1"/>
</dbReference>
<sequence length="551" mass="60973">MTVAGFDPCGELPPTIVDYHAVLHPDRVWAKFPKSVDNYSEGYKDVSYSELAHAVNGAALFLIDSLGQGDGTEKLPYIGPNDIRYTILAIGALKAGYCMFFASARNSVAAHTSLLETMRCKVLLAPIPRPQIISDIAQATSLPVFEVPDVAELLRTQYKHVPFSKTLAKNGSETFAVVHTSGSTGIPKPIEFTFAAGAAFMEMTRLHTPDGFDSLYRMIQEKRIFVTVPPFHAAYLFHVIFHVISFGGVLVYPTASSIASAKGMVDGMKQTQVDGVFTTPSVIEELASNSELLEFCEKNLEFIFFGGGDPPQDIGDKVAARVKLVDQFGATEMGLLPVLFSKAGRNLEDWKYMEIHPEMGIEFRHIEGNQHELVVVRHPDREKHQPTFAFFPELQEYGSQDLFVQHPDPNKKHMWKWQARKDDIIAFSTGEKTNPIAMEQYIQSQNPQITGVLVVGAQRSKAALLVEVKSDGIEFSPAEQSALVEKIWPSVEEANRECPVQARIVKSHILLTSPNKPMPRAGKGTIQRAGTLQAYEKEIESLYSEADAITT</sequence>
<dbReference type="Pfam" id="PF23562">
    <property type="entry name" value="AMP-binding_C_3"/>
    <property type="match status" value="1"/>
</dbReference>
<dbReference type="Pfam" id="PF00501">
    <property type="entry name" value="AMP-binding"/>
    <property type="match status" value="1"/>
</dbReference>
<evidence type="ECO:0000256" key="2">
    <source>
        <dbReference type="ARBA" id="ARBA00022553"/>
    </source>
</evidence>
<organism evidence="4 5">
    <name type="scientific">Penicillium cosmopolitanum</name>
    <dbReference type="NCBI Taxonomy" id="1131564"/>
    <lineage>
        <taxon>Eukaryota</taxon>
        <taxon>Fungi</taxon>
        <taxon>Dikarya</taxon>
        <taxon>Ascomycota</taxon>
        <taxon>Pezizomycotina</taxon>
        <taxon>Eurotiomycetes</taxon>
        <taxon>Eurotiomycetidae</taxon>
        <taxon>Eurotiales</taxon>
        <taxon>Aspergillaceae</taxon>
        <taxon>Penicillium</taxon>
    </lineage>
</organism>
<name>A0A9W9VQX4_9EURO</name>
<evidence type="ECO:0000313" key="4">
    <source>
        <dbReference type="EMBL" id="KAJ5387609.1"/>
    </source>
</evidence>
<feature type="domain" description="AMP-dependent synthetase/ligase" evidence="3">
    <location>
        <begin position="29"/>
        <end position="336"/>
    </location>
</feature>
<reference evidence="4" key="1">
    <citation type="submission" date="2022-12" db="EMBL/GenBank/DDBJ databases">
        <authorList>
            <person name="Petersen C."/>
        </authorList>
    </citation>
    <scope>NUCLEOTIDE SEQUENCE</scope>
    <source>
        <strain evidence="4">IBT 29677</strain>
    </source>
</reference>
<keyword evidence="2" id="KW-0597">Phosphoprotein</keyword>
<dbReference type="EMBL" id="JAPZBU010000009">
    <property type="protein sequence ID" value="KAJ5387609.1"/>
    <property type="molecule type" value="Genomic_DNA"/>
</dbReference>
<dbReference type="InterPro" id="IPR020845">
    <property type="entry name" value="AMP-binding_CS"/>
</dbReference>
<dbReference type="InterPro" id="IPR042099">
    <property type="entry name" value="ANL_N_sf"/>
</dbReference>